<feature type="transmembrane region" description="Helical" evidence="6">
    <location>
        <begin position="176"/>
        <end position="198"/>
    </location>
</feature>
<dbReference type="InParanoid" id="A0A1I4WUH4"/>
<evidence type="ECO:0000256" key="5">
    <source>
        <dbReference type="SAM" id="MobiDB-lite"/>
    </source>
</evidence>
<proteinExistence type="predicted"/>
<organism evidence="9 10">
    <name type="scientific">Actinomadura madurae</name>
    <dbReference type="NCBI Taxonomy" id="1993"/>
    <lineage>
        <taxon>Bacteria</taxon>
        <taxon>Bacillati</taxon>
        <taxon>Actinomycetota</taxon>
        <taxon>Actinomycetes</taxon>
        <taxon>Streptosporangiales</taxon>
        <taxon>Thermomonosporaceae</taxon>
        <taxon>Actinomadura</taxon>
    </lineage>
</organism>
<keyword evidence="2" id="KW-0479">Metal-binding</keyword>
<accession>A0A1I4WUH4</accession>
<keyword evidence="6" id="KW-1133">Transmembrane helix</keyword>
<dbReference type="STRING" id="1993.SAMN04489713_101513"/>
<evidence type="ECO:0000313" key="10">
    <source>
        <dbReference type="Proteomes" id="UP000183413"/>
    </source>
</evidence>
<evidence type="ECO:0000256" key="7">
    <source>
        <dbReference type="SAM" id="SignalP"/>
    </source>
</evidence>
<dbReference type="eggNOG" id="COG2372">
    <property type="taxonomic scope" value="Bacteria"/>
</dbReference>
<evidence type="ECO:0000256" key="1">
    <source>
        <dbReference type="ARBA" id="ARBA00004196"/>
    </source>
</evidence>
<dbReference type="InterPro" id="IPR006311">
    <property type="entry name" value="TAT_signal"/>
</dbReference>
<dbReference type="PANTHER" id="PTHR34820:SF4">
    <property type="entry name" value="INNER MEMBRANE PROTEIN YEBZ"/>
    <property type="match status" value="1"/>
</dbReference>
<dbReference type="GeneID" id="99656360"/>
<evidence type="ECO:0000256" key="3">
    <source>
        <dbReference type="ARBA" id="ARBA00022729"/>
    </source>
</evidence>
<keyword evidence="6" id="KW-0812">Transmembrane</keyword>
<dbReference type="GO" id="GO:0005507">
    <property type="term" value="F:copper ion binding"/>
    <property type="evidence" value="ECO:0007669"/>
    <property type="project" value="InterPro"/>
</dbReference>
<feature type="domain" description="CopC" evidence="8">
    <location>
        <begin position="34"/>
        <end position="125"/>
    </location>
</feature>
<keyword evidence="6" id="KW-0472">Membrane</keyword>
<evidence type="ECO:0000256" key="6">
    <source>
        <dbReference type="SAM" id="Phobius"/>
    </source>
</evidence>
<dbReference type="InterPro" id="IPR007348">
    <property type="entry name" value="CopC_dom"/>
</dbReference>
<dbReference type="GO" id="GO:0046688">
    <property type="term" value="P:response to copper ion"/>
    <property type="evidence" value="ECO:0007669"/>
    <property type="project" value="InterPro"/>
</dbReference>
<dbReference type="EMBL" id="FOVH01000001">
    <property type="protein sequence ID" value="SFN17095.1"/>
    <property type="molecule type" value="Genomic_DNA"/>
</dbReference>
<keyword evidence="3 7" id="KW-0732">Signal</keyword>
<dbReference type="AlphaFoldDB" id="A0A1I4WUH4"/>
<dbReference type="GO" id="GO:0006825">
    <property type="term" value="P:copper ion transport"/>
    <property type="evidence" value="ECO:0007669"/>
    <property type="project" value="InterPro"/>
</dbReference>
<evidence type="ECO:0000256" key="2">
    <source>
        <dbReference type="ARBA" id="ARBA00022723"/>
    </source>
</evidence>
<evidence type="ECO:0000256" key="4">
    <source>
        <dbReference type="ARBA" id="ARBA00023008"/>
    </source>
</evidence>
<feature type="signal peptide" evidence="7">
    <location>
        <begin position="1"/>
        <end position="33"/>
    </location>
</feature>
<dbReference type="GO" id="GO:0042597">
    <property type="term" value="C:periplasmic space"/>
    <property type="evidence" value="ECO:0007669"/>
    <property type="project" value="InterPro"/>
</dbReference>
<dbReference type="OrthoDB" id="5242236at2"/>
<feature type="region of interest" description="Disordered" evidence="5">
    <location>
        <begin position="202"/>
        <end position="221"/>
    </location>
</feature>
<dbReference type="PANTHER" id="PTHR34820">
    <property type="entry name" value="INNER MEMBRANE PROTEIN YEBZ"/>
    <property type="match status" value="1"/>
</dbReference>
<dbReference type="Proteomes" id="UP000183413">
    <property type="component" value="Unassembled WGS sequence"/>
</dbReference>
<dbReference type="InterPro" id="IPR032694">
    <property type="entry name" value="CopC/D"/>
</dbReference>
<dbReference type="RefSeq" id="WP_021599127.1">
    <property type="nucleotide sequence ID" value="NZ_CP083237.1"/>
</dbReference>
<keyword evidence="10" id="KW-1185">Reference proteome</keyword>
<comment type="subcellular location">
    <subcellularLocation>
        <location evidence="1">Cell envelope</location>
    </subcellularLocation>
</comment>
<dbReference type="Pfam" id="PF04234">
    <property type="entry name" value="CopC"/>
    <property type="match status" value="1"/>
</dbReference>
<dbReference type="GO" id="GO:0030313">
    <property type="term" value="C:cell envelope"/>
    <property type="evidence" value="ECO:0007669"/>
    <property type="project" value="UniProtKB-SubCell"/>
</dbReference>
<feature type="chain" id="PRO_5010238776" description="CopC domain-containing protein" evidence="7">
    <location>
        <begin position="34"/>
        <end position="221"/>
    </location>
</feature>
<gene>
    <name evidence="9" type="ORF">SAMN04489713_101513</name>
</gene>
<dbReference type="PROSITE" id="PS51318">
    <property type="entry name" value="TAT"/>
    <property type="match status" value="1"/>
</dbReference>
<dbReference type="InterPro" id="IPR014755">
    <property type="entry name" value="Cu-Rt/internalin_Ig-like"/>
</dbReference>
<dbReference type="InterPro" id="IPR014756">
    <property type="entry name" value="Ig_E-set"/>
</dbReference>
<dbReference type="Gene3D" id="2.60.40.1220">
    <property type="match status" value="1"/>
</dbReference>
<reference evidence="9 10" key="1">
    <citation type="submission" date="2016-10" db="EMBL/GenBank/DDBJ databases">
        <authorList>
            <person name="de Groot N.N."/>
        </authorList>
    </citation>
    <scope>NUCLEOTIDE SEQUENCE [LARGE SCALE GENOMIC DNA]</scope>
    <source>
        <strain evidence="9 10">DSM 43067</strain>
    </source>
</reference>
<dbReference type="SUPFAM" id="SSF81296">
    <property type="entry name" value="E set domains"/>
    <property type="match status" value="1"/>
</dbReference>
<evidence type="ECO:0000259" key="8">
    <source>
        <dbReference type="Pfam" id="PF04234"/>
    </source>
</evidence>
<evidence type="ECO:0000313" key="9">
    <source>
        <dbReference type="EMBL" id="SFN17095.1"/>
    </source>
</evidence>
<keyword evidence="4" id="KW-0186">Copper</keyword>
<protein>
    <recommendedName>
        <fullName evidence="8">CopC domain-containing protein</fullName>
    </recommendedName>
</protein>
<name>A0A1I4WUH4_9ACTN</name>
<dbReference type="GO" id="GO:0005886">
    <property type="term" value="C:plasma membrane"/>
    <property type="evidence" value="ECO:0007669"/>
    <property type="project" value="TreeGrafter"/>
</dbReference>
<feature type="region of interest" description="Disordered" evidence="5">
    <location>
        <begin position="133"/>
        <end position="156"/>
    </location>
</feature>
<sequence length="221" mass="22565">MNIFKPRRPVRRLGLVAALALALGAFTAPPALAHSELVGSTPEKGARAASVSEVKLVFSDKIRLAKVVVTDGAKKEFQAGAAERSGTTVTQKLSGPLPAGSYTVAYRVVGEDGHPIEKNDLTFSVGGDGAAASGAPAAGGVGAEQQTGDAATADEQPLKIDQEQAAEKKEDSGSGMVLWVLIGAGLLVGVGIGVAIVFRARRKQPPAPAESEKQQVTTGSE</sequence>